<proteinExistence type="inferred from homology"/>
<organism evidence="11 12">
    <name type="scientific">Phytophthora aleatoria</name>
    <dbReference type="NCBI Taxonomy" id="2496075"/>
    <lineage>
        <taxon>Eukaryota</taxon>
        <taxon>Sar</taxon>
        <taxon>Stramenopiles</taxon>
        <taxon>Oomycota</taxon>
        <taxon>Peronosporomycetes</taxon>
        <taxon>Peronosporales</taxon>
        <taxon>Peronosporaceae</taxon>
        <taxon>Phytophthora</taxon>
    </lineage>
</organism>
<protein>
    <recommendedName>
        <fullName evidence="9">Anamorsin homolog</fullName>
    </recommendedName>
    <alternativeName>
        <fullName evidence="9">Fe-S cluster assembly protein DRE2 homolog</fullName>
    </alternativeName>
</protein>
<dbReference type="GO" id="GO:0009055">
    <property type="term" value="F:electron transfer activity"/>
    <property type="evidence" value="ECO:0007669"/>
    <property type="project" value="UniProtKB-UniRule"/>
</dbReference>
<dbReference type="GO" id="GO:0005758">
    <property type="term" value="C:mitochondrial intermembrane space"/>
    <property type="evidence" value="ECO:0007669"/>
    <property type="project" value="UniProtKB-SubCell"/>
</dbReference>
<evidence type="ECO:0000256" key="7">
    <source>
        <dbReference type="ARBA" id="ARBA00023014"/>
    </source>
</evidence>
<evidence type="ECO:0000256" key="4">
    <source>
        <dbReference type="ARBA" id="ARBA00022490"/>
    </source>
</evidence>
<keyword evidence="4 9" id="KW-0963">Cytoplasm</keyword>
<dbReference type="Proteomes" id="UP000709295">
    <property type="component" value="Unassembled WGS sequence"/>
</dbReference>
<dbReference type="InterPro" id="IPR046408">
    <property type="entry name" value="CIAPIN1"/>
</dbReference>
<keyword evidence="12" id="KW-1185">Reference proteome</keyword>
<comment type="similarity">
    <text evidence="2 9">Belongs to the anamorsin family.</text>
</comment>
<evidence type="ECO:0000256" key="6">
    <source>
        <dbReference type="ARBA" id="ARBA00023004"/>
    </source>
</evidence>
<comment type="function">
    <text evidence="9">Component of the cytosolic iron-sulfur (Fe-S) protein assembly (CIA) machinery. Required for the maturation of extramitochondrial Fe-S proteins. Part of an electron transfer chain functioning in an early step of cytosolic Fe-S biogenesis, facilitating the de novo assembly of a [4Fe-4S] cluster on the cytosolic Fe-S scaffold complex. Electrons are transferred from NADPH via a FAD- and FMN-containing diflavin oxidoreductase. Together with the diflavin oxidoreductase, also required for the assembly of the diferric tyrosyl radical cofactor of ribonucleotide reductase (RNR), probably by providing electrons for reduction during radical cofactor maturation in the catalytic small subunit.</text>
</comment>
<dbReference type="PANTHER" id="PTHR13273:SF14">
    <property type="entry name" value="ANAMORSIN"/>
    <property type="match status" value="1"/>
</dbReference>
<evidence type="ECO:0000256" key="9">
    <source>
        <dbReference type="HAMAP-Rule" id="MF_03115"/>
    </source>
</evidence>
<dbReference type="EMBL" id="JAENGY010000308">
    <property type="protein sequence ID" value="KAG6966293.1"/>
    <property type="molecule type" value="Genomic_DNA"/>
</dbReference>
<dbReference type="InterPro" id="IPR007785">
    <property type="entry name" value="Anamorsin"/>
</dbReference>
<feature type="binding site" evidence="9">
    <location>
        <position position="237"/>
    </location>
    <ligand>
        <name>[4Fe-4S] cluster</name>
        <dbReference type="ChEBI" id="CHEBI:49883"/>
    </ligand>
</feature>
<feature type="binding site" evidence="9">
    <location>
        <position position="198"/>
    </location>
    <ligand>
        <name>[2Fe-2S] cluster</name>
        <dbReference type="ChEBI" id="CHEBI:190135"/>
    </ligand>
</feature>
<keyword evidence="3 9" id="KW-0004">4Fe-4S</keyword>
<keyword evidence="8 9" id="KW-0496">Mitochondrion</keyword>
<dbReference type="AlphaFoldDB" id="A0A8J5M5L0"/>
<keyword evidence="7 9" id="KW-0411">Iron-sulfur</keyword>
<comment type="subcellular location">
    <subcellularLocation>
        <location evidence="9">Cytoplasm</location>
    </subcellularLocation>
    <subcellularLocation>
        <location evidence="9">Mitochondrion intermembrane space</location>
    </subcellularLocation>
</comment>
<feature type="binding site" evidence="9">
    <location>
        <position position="248"/>
    </location>
    <ligand>
        <name>[4Fe-4S] cluster</name>
        <dbReference type="ChEBI" id="CHEBI:49883"/>
    </ligand>
</feature>
<feature type="binding site" evidence="9">
    <location>
        <position position="251"/>
    </location>
    <ligand>
        <name>[4Fe-4S] cluster</name>
        <dbReference type="ChEBI" id="CHEBI:49883"/>
    </ligand>
</feature>
<feature type="binding site" evidence="9">
    <location>
        <position position="240"/>
    </location>
    <ligand>
        <name>[4Fe-4S] cluster</name>
        <dbReference type="ChEBI" id="CHEBI:49883"/>
    </ligand>
</feature>
<dbReference type="Pfam" id="PF05093">
    <property type="entry name" value="CIAPIN1"/>
    <property type="match status" value="2"/>
</dbReference>
<comment type="caution">
    <text evidence="11">The sequence shown here is derived from an EMBL/GenBank/DDBJ whole genome shotgun (WGS) entry which is preliminary data.</text>
</comment>
<dbReference type="PANTHER" id="PTHR13273">
    <property type="entry name" value="ANAMORSIN"/>
    <property type="match status" value="1"/>
</dbReference>
<dbReference type="GO" id="GO:0016226">
    <property type="term" value="P:iron-sulfur cluster assembly"/>
    <property type="evidence" value="ECO:0007669"/>
    <property type="project" value="UniProtKB-UniRule"/>
</dbReference>
<dbReference type="GO" id="GO:0051539">
    <property type="term" value="F:4 iron, 4 sulfur cluster binding"/>
    <property type="evidence" value="ECO:0007669"/>
    <property type="project" value="UniProtKB-KW"/>
</dbReference>
<comment type="cofactor">
    <cofactor evidence="9">
        <name>[2Fe-2S] cluster</name>
        <dbReference type="ChEBI" id="CHEBI:190135"/>
    </cofactor>
</comment>
<comment type="subunit">
    <text evidence="9">Monomer.</text>
</comment>
<keyword evidence="9" id="KW-0001">2Fe-2S</keyword>
<evidence type="ECO:0000259" key="10">
    <source>
        <dbReference type="Pfam" id="PF05093"/>
    </source>
</evidence>
<comment type="caution">
    <text evidence="9">Lacks conserved residue(s) required for the propagation of feature annotation.</text>
</comment>
<dbReference type="GO" id="GO:0051537">
    <property type="term" value="F:2 iron, 2 sulfur cluster binding"/>
    <property type="evidence" value="ECO:0007669"/>
    <property type="project" value="UniProtKB-UniRule"/>
</dbReference>
<reference evidence="11" key="1">
    <citation type="submission" date="2021-01" db="EMBL/GenBank/DDBJ databases">
        <title>Phytophthora aleatoria, a newly-described species from Pinus radiata is distinct from Phytophthora cactorum isolates based on comparative genomics.</title>
        <authorList>
            <person name="Mcdougal R."/>
            <person name="Panda P."/>
            <person name="Williams N."/>
            <person name="Studholme D.J."/>
        </authorList>
    </citation>
    <scope>NUCLEOTIDE SEQUENCE</scope>
    <source>
        <strain evidence="11">NZFS 4037</strain>
    </source>
</reference>
<keyword evidence="5 9" id="KW-0479">Metal-binding</keyword>
<feature type="region of interest" description="Fe-S binding site B" evidence="9">
    <location>
        <begin position="237"/>
        <end position="251"/>
    </location>
</feature>
<evidence type="ECO:0000313" key="11">
    <source>
        <dbReference type="EMBL" id="KAG6966293.1"/>
    </source>
</evidence>
<feature type="binding site" evidence="9">
    <location>
        <position position="214"/>
    </location>
    <ligand>
        <name>[2Fe-2S] cluster</name>
        <dbReference type="ChEBI" id="CHEBI:190135"/>
    </ligand>
</feature>
<evidence type="ECO:0000256" key="1">
    <source>
        <dbReference type="ARBA" id="ARBA00001966"/>
    </source>
</evidence>
<accession>A0A8J5M5L0</accession>
<evidence type="ECO:0000256" key="5">
    <source>
        <dbReference type="ARBA" id="ARBA00022723"/>
    </source>
</evidence>
<feature type="domain" description="Anamorsin C-terminal" evidence="10">
    <location>
        <begin position="194"/>
        <end position="224"/>
    </location>
</feature>
<feature type="binding site" evidence="9">
    <location>
        <position position="212"/>
    </location>
    <ligand>
        <name>[2Fe-2S] cluster</name>
        <dbReference type="ChEBI" id="CHEBI:190135"/>
    </ligand>
</feature>
<feature type="region of interest" description="Fe-S binding site A" evidence="9">
    <location>
        <begin position="198"/>
        <end position="214"/>
    </location>
</feature>
<evidence type="ECO:0000256" key="3">
    <source>
        <dbReference type="ARBA" id="ARBA00022485"/>
    </source>
</evidence>
<evidence type="ECO:0000256" key="2">
    <source>
        <dbReference type="ARBA" id="ARBA00008169"/>
    </source>
</evidence>
<keyword evidence="6 9" id="KW-0408">Iron</keyword>
<feature type="short sequence motif" description="Cx2C motif 1" evidence="9">
    <location>
        <begin position="237"/>
        <end position="240"/>
    </location>
</feature>
<sequence length="276" mass="29451">MALQGNVAILTRLQDPAATVQQFKQANSQVADVMVLAVAEGSDVTQTVANSAVAKENTFDAVVSFNEQTEQLDVELAAVLPLLKAGGVLQLHVANVQEEKKNAILMALMIGGLVDTSDKQESSSLFPEFPGAVCFSSKKQSFESAAIPLAKKSTTTQPIKKWTVLADDIGDEQDDDIIDEDTLLDDTDEVLQAAKADCGEKVGGKKRACKNCTCGLKDEEDKPVMSEKDLNSLVSGCGNCFKGDAFRCGSCPFLGKPAFKPGMEKVLLNLDNSDDI</sequence>
<name>A0A8J5M5L0_9STRA</name>
<gene>
    <name evidence="11" type="ORF">JG688_00006827</name>
</gene>
<dbReference type="GO" id="GO:0046872">
    <property type="term" value="F:metal ion binding"/>
    <property type="evidence" value="ECO:0007669"/>
    <property type="project" value="UniProtKB-KW"/>
</dbReference>
<evidence type="ECO:0000313" key="12">
    <source>
        <dbReference type="Proteomes" id="UP000709295"/>
    </source>
</evidence>
<comment type="domain">
    <text evidence="9">The C-terminal domain binds 2 Fe-S clusters but is otherwise mostly in an intrinsically disordered conformation.</text>
</comment>
<evidence type="ECO:0000256" key="8">
    <source>
        <dbReference type="ARBA" id="ARBA00023128"/>
    </source>
</evidence>
<comment type="domain">
    <text evidence="9">The twin Cx2C motifs are involved in the recognition by the mitochondrial MIA40-ERV1 disulfide relay system. The formation of 2 disulfide bonds in the Cx2C motifs through dithiol/disulfide exchange reactions effectively traps the protein in the mitochondrial intermembrane space.</text>
</comment>
<comment type="domain">
    <text evidence="9">The N-terminal domain has structural similarity with S-adenosyl-L-methionine-dependent methyltransferases, but does not bind S-adenosyl-L-methionine. It is required for correct assembly of the 2 Fe-S clusters.</text>
</comment>
<dbReference type="HAMAP" id="MF_03115">
    <property type="entry name" value="Anamorsin"/>
    <property type="match status" value="1"/>
</dbReference>
<comment type="cofactor">
    <cofactor evidence="1 9">
        <name>[4Fe-4S] cluster</name>
        <dbReference type="ChEBI" id="CHEBI:49883"/>
    </cofactor>
</comment>
<feature type="binding site" evidence="9">
    <location>
        <position position="209"/>
    </location>
    <ligand>
        <name>[2Fe-2S] cluster</name>
        <dbReference type="ChEBI" id="CHEBI:190135"/>
    </ligand>
</feature>
<feature type="short sequence motif" description="Cx2C motif 2" evidence="9">
    <location>
        <begin position="248"/>
        <end position="251"/>
    </location>
</feature>
<feature type="domain" description="Anamorsin C-terminal" evidence="10">
    <location>
        <begin position="230"/>
        <end position="263"/>
    </location>
</feature>